<keyword evidence="3" id="KW-0378">Hydrolase</keyword>
<evidence type="ECO:0000313" key="5">
    <source>
        <dbReference type="EMBL" id="MBC8209414.1"/>
    </source>
</evidence>
<dbReference type="Proteomes" id="UP000599024">
    <property type="component" value="Unassembled WGS sequence"/>
</dbReference>
<organism evidence="5 6">
    <name type="scientific">Candidatus Desulfatifera sulfidica</name>
    <dbReference type="NCBI Taxonomy" id="2841691"/>
    <lineage>
        <taxon>Bacteria</taxon>
        <taxon>Pseudomonadati</taxon>
        <taxon>Thermodesulfobacteriota</taxon>
        <taxon>Desulfobulbia</taxon>
        <taxon>Desulfobulbales</taxon>
        <taxon>Desulfobulbaceae</taxon>
        <taxon>Candidatus Desulfatifera</taxon>
    </lineage>
</organism>
<reference evidence="5 6" key="1">
    <citation type="submission" date="2020-08" db="EMBL/GenBank/DDBJ databases">
        <title>Bridging the membrane lipid divide: bacteria of the FCB group superphylum have the potential to synthesize archaeal ether lipids.</title>
        <authorList>
            <person name="Villanueva L."/>
            <person name="Von Meijenfeldt F.A.B."/>
            <person name="Westbye A.B."/>
            <person name="Yadav S."/>
            <person name="Hopmans E.C."/>
            <person name="Dutilh B.E."/>
            <person name="Sinninghe Damste J.S."/>
        </authorList>
    </citation>
    <scope>NUCLEOTIDE SEQUENCE [LARGE SCALE GENOMIC DNA]</scope>
    <source>
        <strain evidence="5">NIOZ-UU81</strain>
    </source>
</reference>
<evidence type="ECO:0000313" key="6">
    <source>
        <dbReference type="Proteomes" id="UP000599024"/>
    </source>
</evidence>
<dbReference type="PANTHER" id="PTHR39181:SF1">
    <property type="entry name" value="TYROSINE-PROTEIN PHOSPHATASE YWQE"/>
    <property type="match status" value="1"/>
</dbReference>
<gene>
    <name evidence="5" type="ORF">H8E79_09650</name>
</gene>
<dbReference type="AlphaFoldDB" id="A0A8J6N9W1"/>
<comment type="similarity">
    <text evidence="1">Belongs to the metallo-dependent hydrolases superfamily. CpsB/CapC family.</text>
</comment>
<dbReference type="PIRSF" id="PIRSF016557">
    <property type="entry name" value="Caps_synth_CpsB"/>
    <property type="match status" value="1"/>
</dbReference>
<dbReference type="SUPFAM" id="SSF89550">
    <property type="entry name" value="PHP domain-like"/>
    <property type="match status" value="1"/>
</dbReference>
<sequence>MADKTLPQMIDLHSHLLPGIDDGPRNWDESLAMAADYAACGFTTVVATPHYIRGSGWCTSPARIKEMVAELNRRLEEAGMTLQVLSGMEIAIDPRFWIFFDHNQVLPLAGSGVCLVEFPFQNATIGLVHKFLAGMKKYDSIEWIIAHPERCPLFQEHPDVLGQLSRAGCLAQLNCGSILGLNGPTARQTALDLLELGSIHVIASDSHGRGPRGVPGPEQWKRLSKMLGPDTVAIALSENPQALLDSQTTPPLEVEPWRLAAIREDTMHHDQGYPTGQSPKQSVLARLVRKILQ</sequence>
<evidence type="ECO:0000256" key="4">
    <source>
        <dbReference type="ARBA" id="ARBA00051722"/>
    </source>
</evidence>
<evidence type="ECO:0000256" key="1">
    <source>
        <dbReference type="ARBA" id="ARBA00005750"/>
    </source>
</evidence>
<dbReference type="EC" id="3.1.3.48" evidence="2"/>
<protein>
    <recommendedName>
        <fullName evidence="2">protein-tyrosine-phosphatase</fullName>
        <ecNumber evidence="2">3.1.3.48</ecNumber>
    </recommendedName>
</protein>
<comment type="catalytic activity">
    <reaction evidence="4">
        <text>O-phospho-L-tyrosyl-[protein] + H2O = L-tyrosyl-[protein] + phosphate</text>
        <dbReference type="Rhea" id="RHEA:10684"/>
        <dbReference type="Rhea" id="RHEA-COMP:10136"/>
        <dbReference type="Rhea" id="RHEA-COMP:20101"/>
        <dbReference type="ChEBI" id="CHEBI:15377"/>
        <dbReference type="ChEBI" id="CHEBI:43474"/>
        <dbReference type="ChEBI" id="CHEBI:46858"/>
        <dbReference type="ChEBI" id="CHEBI:61978"/>
        <dbReference type="EC" id="3.1.3.48"/>
    </reaction>
</comment>
<dbReference type="Gene3D" id="3.20.20.140">
    <property type="entry name" value="Metal-dependent hydrolases"/>
    <property type="match status" value="1"/>
</dbReference>
<name>A0A8J6N9W1_9BACT</name>
<proteinExistence type="inferred from homology"/>
<evidence type="ECO:0000256" key="3">
    <source>
        <dbReference type="ARBA" id="ARBA00022801"/>
    </source>
</evidence>
<dbReference type="InterPro" id="IPR016195">
    <property type="entry name" value="Pol/histidinol_Pase-like"/>
</dbReference>
<evidence type="ECO:0000256" key="2">
    <source>
        <dbReference type="ARBA" id="ARBA00013064"/>
    </source>
</evidence>
<dbReference type="GO" id="GO:0004725">
    <property type="term" value="F:protein tyrosine phosphatase activity"/>
    <property type="evidence" value="ECO:0007669"/>
    <property type="project" value="UniProtKB-EC"/>
</dbReference>
<comment type="caution">
    <text evidence="5">The sequence shown here is derived from an EMBL/GenBank/DDBJ whole genome shotgun (WGS) entry which is preliminary data.</text>
</comment>
<dbReference type="Pfam" id="PF19567">
    <property type="entry name" value="CpsB_CapC"/>
    <property type="match status" value="1"/>
</dbReference>
<dbReference type="EMBL" id="JACNLK010000101">
    <property type="protein sequence ID" value="MBC8209414.1"/>
    <property type="molecule type" value="Genomic_DNA"/>
</dbReference>
<dbReference type="PANTHER" id="PTHR39181">
    <property type="entry name" value="TYROSINE-PROTEIN PHOSPHATASE YWQE"/>
    <property type="match status" value="1"/>
</dbReference>
<dbReference type="GO" id="GO:0030145">
    <property type="term" value="F:manganese ion binding"/>
    <property type="evidence" value="ECO:0007669"/>
    <property type="project" value="InterPro"/>
</dbReference>
<dbReference type="InterPro" id="IPR016667">
    <property type="entry name" value="Caps_polysacc_synth_CpsB/CapC"/>
</dbReference>
<accession>A0A8J6N9W1</accession>